<comment type="caution">
    <text evidence="1">The sequence shown here is derived from an EMBL/GenBank/DDBJ whole genome shotgun (WGS) entry which is preliminary data.</text>
</comment>
<accession>A0ABQ7GPS7</accession>
<keyword evidence="2" id="KW-1185">Reference proteome</keyword>
<evidence type="ECO:0000313" key="2">
    <source>
        <dbReference type="Proteomes" id="UP000815325"/>
    </source>
</evidence>
<sequence length="124" mass="14085">MIFWHKTEFVLNALAGSMYRLVLCHASLELDQPPAAKSSWISAGISGENHVLQDHSKKMLVINIVLRPVCSDLWALATFSKHGNTCSNGQVHFSNPSFRRALSQFWGELHYVACSRPWIRLSRY</sequence>
<proteinExistence type="predicted"/>
<dbReference type="Proteomes" id="UP000815325">
    <property type="component" value="Unassembled WGS sequence"/>
</dbReference>
<protein>
    <recommendedName>
        <fullName evidence="3">LAGLIDADG homing endonuclease</fullName>
    </recommendedName>
</protein>
<dbReference type="EMBL" id="MU069652">
    <property type="protein sequence ID" value="KAF5836612.1"/>
    <property type="molecule type" value="Genomic_DNA"/>
</dbReference>
<reference evidence="1" key="1">
    <citation type="submission" date="2017-08" db="EMBL/GenBank/DDBJ databases">
        <authorList>
            <person name="Polle J.E."/>
            <person name="Barry K."/>
            <person name="Cushman J."/>
            <person name="Schmutz J."/>
            <person name="Tran D."/>
            <person name="Hathwaick L.T."/>
            <person name="Yim W.C."/>
            <person name="Jenkins J."/>
            <person name="Mckie-Krisberg Z.M."/>
            <person name="Prochnik S."/>
            <person name="Lindquist E."/>
            <person name="Dockter R.B."/>
            <person name="Adam C."/>
            <person name="Molina H."/>
            <person name="Bunkerborg J."/>
            <person name="Jin E."/>
            <person name="Buchheim M."/>
            <person name="Magnuson J."/>
        </authorList>
    </citation>
    <scope>NUCLEOTIDE SEQUENCE</scope>
    <source>
        <strain evidence="1">CCAP 19/18</strain>
    </source>
</reference>
<organism evidence="1 2">
    <name type="scientific">Dunaliella salina</name>
    <name type="common">Green alga</name>
    <name type="synonym">Protococcus salinus</name>
    <dbReference type="NCBI Taxonomy" id="3046"/>
    <lineage>
        <taxon>Eukaryota</taxon>
        <taxon>Viridiplantae</taxon>
        <taxon>Chlorophyta</taxon>
        <taxon>core chlorophytes</taxon>
        <taxon>Chlorophyceae</taxon>
        <taxon>CS clade</taxon>
        <taxon>Chlamydomonadales</taxon>
        <taxon>Dunaliellaceae</taxon>
        <taxon>Dunaliella</taxon>
    </lineage>
</organism>
<name>A0ABQ7GPS7_DUNSA</name>
<evidence type="ECO:0000313" key="1">
    <source>
        <dbReference type="EMBL" id="KAF5836612.1"/>
    </source>
</evidence>
<gene>
    <name evidence="1" type="ORF">DUNSADRAFT_5687</name>
</gene>
<evidence type="ECO:0008006" key="3">
    <source>
        <dbReference type="Google" id="ProtNLM"/>
    </source>
</evidence>